<dbReference type="GO" id="GO:0016020">
    <property type="term" value="C:membrane"/>
    <property type="evidence" value="ECO:0007669"/>
    <property type="project" value="TreeGrafter"/>
</dbReference>
<dbReference type="EMBL" id="OD000392">
    <property type="protein sequence ID" value="CAD7397408.1"/>
    <property type="molecule type" value="Genomic_DNA"/>
</dbReference>
<dbReference type="SUPFAM" id="SSF81837">
    <property type="entry name" value="BEACH domain"/>
    <property type="match status" value="1"/>
</dbReference>
<protein>
    <submittedName>
        <fullName evidence="1">Uncharacterized protein</fullName>
    </submittedName>
</protein>
<dbReference type="GO" id="GO:0005829">
    <property type="term" value="C:cytosol"/>
    <property type="evidence" value="ECO:0007669"/>
    <property type="project" value="TreeGrafter"/>
</dbReference>
<dbReference type="GO" id="GO:0008104">
    <property type="term" value="P:intracellular protein localization"/>
    <property type="evidence" value="ECO:0007669"/>
    <property type="project" value="TreeGrafter"/>
</dbReference>
<organism evidence="1">
    <name type="scientific">Timema poppense</name>
    <name type="common">Walking stick</name>
    <dbReference type="NCBI Taxonomy" id="170557"/>
    <lineage>
        <taxon>Eukaryota</taxon>
        <taxon>Metazoa</taxon>
        <taxon>Ecdysozoa</taxon>
        <taxon>Arthropoda</taxon>
        <taxon>Hexapoda</taxon>
        <taxon>Insecta</taxon>
        <taxon>Pterygota</taxon>
        <taxon>Neoptera</taxon>
        <taxon>Polyneoptera</taxon>
        <taxon>Phasmatodea</taxon>
        <taxon>Timematodea</taxon>
        <taxon>Timematoidea</taxon>
        <taxon>Timematidae</taxon>
        <taxon>Timema</taxon>
    </lineage>
</organism>
<name>A0A7R9GV76_TIMPO</name>
<evidence type="ECO:0000313" key="1">
    <source>
        <dbReference type="EMBL" id="CAD7397408.1"/>
    </source>
</evidence>
<dbReference type="InterPro" id="IPR036372">
    <property type="entry name" value="BEACH_dom_sf"/>
</dbReference>
<dbReference type="AlphaFoldDB" id="A0A7R9GV76"/>
<proteinExistence type="predicted"/>
<accession>A0A7R9GV76</accession>
<dbReference type="InterPro" id="IPR050865">
    <property type="entry name" value="BEACH_Domain"/>
</dbReference>
<dbReference type="PANTHER" id="PTHR13743:SF162">
    <property type="entry name" value="NEUROBEACHIN"/>
    <property type="match status" value="1"/>
</dbReference>
<gene>
    <name evidence="1" type="ORF">TPSB3V08_LOCUS1133</name>
</gene>
<sequence>MPEPHMAKREKGAFDREKPIVRFRGSPKHFGRASMMSARQLMRNSNMTQKWQRREISNFEYLMFLNTIAVSLTTQSHQGKRHVMRAFPGLESVILEIHAHTKHTLFLVTAGWKLSRRR</sequence>
<dbReference type="PANTHER" id="PTHR13743">
    <property type="entry name" value="BEIGE/BEACH-RELATED"/>
    <property type="match status" value="1"/>
</dbReference>
<reference evidence="1" key="1">
    <citation type="submission" date="2020-11" db="EMBL/GenBank/DDBJ databases">
        <authorList>
            <person name="Tran Van P."/>
        </authorList>
    </citation>
    <scope>NUCLEOTIDE SEQUENCE</scope>
</reference>
<dbReference type="GO" id="GO:0019901">
    <property type="term" value="F:protein kinase binding"/>
    <property type="evidence" value="ECO:0007669"/>
    <property type="project" value="TreeGrafter"/>
</dbReference>
<dbReference type="Gene3D" id="1.10.1540.10">
    <property type="entry name" value="BEACH domain"/>
    <property type="match status" value="1"/>
</dbReference>